<sequence length="399" mass="44679">MKKLMILGGSRYALPVIKAAKKLGIYTITADYLPDNVAHKFSDEYVNVSIIDKEKTLRAAEECNIDGIMSFACDPGVITAAYVAEKMGLPNVGPYESVCILQNKSKFRDFLTKNGFAVPTAKGYKNVVDALADIEMFHWPVIVKPTDSAGSKGVTRVDEPKDLEKSIQYALSYSHSDEFIIEDFITQHGYSSDTDSFSIDGELKFVSFDCQRFDPEAKNPYTPAAYSWPSSMSVEHQEELTNEIQRLLKLLKMRTAVYNIETREGTDGKAYIMELSPRGGGNRLAECLRYATGVDMITNMVKYSVGLPIEEISQQPYDGCWAEIILHSDEPGVFKELWISDEIVDNVVERDLWIEEGTSVGGFEAANEAIGTLILKFENQERIEEVLGNQSKYVKVQLM</sequence>
<dbReference type="PANTHER" id="PTHR43585:SF2">
    <property type="entry name" value="ATP-GRASP ENZYME FSQD"/>
    <property type="match status" value="1"/>
</dbReference>
<dbReference type="Gene3D" id="3.40.50.20">
    <property type="match status" value="1"/>
</dbReference>
<reference evidence="6 7" key="1">
    <citation type="submission" date="2024-04" db="EMBL/GenBank/DDBJ databases">
        <title>Human intestinal bacterial collection.</title>
        <authorList>
            <person name="Pauvert C."/>
            <person name="Hitch T.C.A."/>
            <person name="Clavel T."/>
        </authorList>
    </citation>
    <scope>NUCLEOTIDE SEQUENCE [LARGE SCALE GENOMIC DNA]</scope>
    <source>
        <strain evidence="6 7">CLA-AA-H161</strain>
    </source>
</reference>
<evidence type="ECO:0000313" key="6">
    <source>
        <dbReference type="EMBL" id="MEQ2414057.1"/>
    </source>
</evidence>
<proteinExistence type="predicted"/>
<dbReference type="Gene3D" id="3.30.470.20">
    <property type="entry name" value="ATP-grasp fold, B domain"/>
    <property type="match status" value="1"/>
</dbReference>
<keyword evidence="3 4" id="KW-0067">ATP-binding</keyword>
<dbReference type="Proteomes" id="UP001470752">
    <property type="component" value="Unassembled WGS sequence"/>
</dbReference>
<dbReference type="Pfam" id="PF13535">
    <property type="entry name" value="ATP-grasp_4"/>
    <property type="match status" value="1"/>
</dbReference>
<dbReference type="SUPFAM" id="SSF52440">
    <property type="entry name" value="PreATP-grasp domain"/>
    <property type="match status" value="1"/>
</dbReference>
<name>A0ABV1CNT2_9FIRM</name>
<dbReference type="InterPro" id="IPR013815">
    <property type="entry name" value="ATP_grasp_subdomain_1"/>
</dbReference>
<protein>
    <submittedName>
        <fullName evidence="6">ATP-grasp domain-containing protein</fullName>
    </submittedName>
</protein>
<dbReference type="EMBL" id="JBBNFW010000182">
    <property type="protein sequence ID" value="MEQ2414057.1"/>
    <property type="molecule type" value="Genomic_DNA"/>
</dbReference>
<evidence type="ECO:0000256" key="1">
    <source>
        <dbReference type="ARBA" id="ARBA00022598"/>
    </source>
</evidence>
<dbReference type="PROSITE" id="PS50975">
    <property type="entry name" value="ATP_GRASP"/>
    <property type="match status" value="1"/>
</dbReference>
<dbReference type="RefSeq" id="WP_021925887.1">
    <property type="nucleotide sequence ID" value="NZ_JAOQJM010000017.1"/>
</dbReference>
<keyword evidence="1" id="KW-0436">Ligase</keyword>
<dbReference type="SUPFAM" id="SSF56059">
    <property type="entry name" value="Glutathione synthetase ATP-binding domain-like"/>
    <property type="match status" value="1"/>
</dbReference>
<dbReference type="InterPro" id="IPR011761">
    <property type="entry name" value="ATP-grasp"/>
</dbReference>
<keyword evidence="7" id="KW-1185">Reference proteome</keyword>
<comment type="caution">
    <text evidence="6">The sequence shown here is derived from an EMBL/GenBank/DDBJ whole genome shotgun (WGS) entry which is preliminary data.</text>
</comment>
<organism evidence="6 7">
    <name type="scientific">Blautia acetigignens</name>
    <dbReference type="NCBI Taxonomy" id="2981783"/>
    <lineage>
        <taxon>Bacteria</taxon>
        <taxon>Bacillati</taxon>
        <taxon>Bacillota</taxon>
        <taxon>Clostridia</taxon>
        <taxon>Lachnospirales</taxon>
        <taxon>Lachnospiraceae</taxon>
        <taxon>Blautia</taxon>
    </lineage>
</organism>
<evidence type="ECO:0000256" key="3">
    <source>
        <dbReference type="ARBA" id="ARBA00022840"/>
    </source>
</evidence>
<evidence type="ECO:0000259" key="5">
    <source>
        <dbReference type="PROSITE" id="PS50975"/>
    </source>
</evidence>
<dbReference type="Gene3D" id="3.30.1490.20">
    <property type="entry name" value="ATP-grasp fold, A domain"/>
    <property type="match status" value="1"/>
</dbReference>
<evidence type="ECO:0000313" key="7">
    <source>
        <dbReference type="Proteomes" id="UP001470752"/>
    </source>
</evidence>
<evidence type="ECO:0000256" key="4">
    <source>
        <dbReference type="PROSITE-ProRule" id="PRU00409"/>
    </source>
</evidence>
<dbReference type="InterPro" id="IPR052032">
    <property type="entry name" value="ATP-dep_AA_Ligase"/>
</dbReference>
<evidence type="ECO:0000256" key="2">
    <source>
        <dbReference type="ARBA" id="ARBA00022741"/>
    </source>
</evidence>
<accession>A0ABV1CNT2</accession>
<dbReference type="InterPro" id="IPR016185">
    <property type="entry name" value="PreATP-grasp_dom_sf"/>
</dbReference>
<feature type="domain" description="ATP-grasp" evidence="5">
    <location>
        <begin position="108"/>
        <end position="305"/>
    </location>
</feature>
<keyword evidence="2 4" id="KW-0547">Nucleotide-binding</keyword>
<gene>
    <name evidence="6" type="ORF">AAAX94_13640</name>
</gene>
<dbReference type="PANTHER" id="PTHR43585">
    <property type="entry name" value="FUMIPYRROLE BIOSYNTHESIS PROTEIN C"/>
    <property type="match status" value="1"/>
</dbReference>